<dbReference type="EMBL" id="GISG01126776">
    <property type="protein sequence ID" value="MBA4642034.1"/>
    <property type="molecule type" value="Transcribed_RNA"/>
</dbReference>
<dbReference type="EMBL" id="GISG01126775">
    <property type="protein sequence ID" value="MBA4642033.1"/>
    <property type="molecule type" value="Transcribed_RNA"/>
</dbReference>
<protein>
    <submittedName>
        <fullName evidence="1">Uncharacterized protein</fullName>
    </submittedName>
</protein>
<dbReference type="EMBL" id="GISG01126767">
    <property type="protein sequence ID" value="MBA4642030.1"/>
    <property type="molecule type" value="Transcribed_RNA"/>
</dbReference>
<proteinExistence type="predicted"/>
<evidence type="ECO:0000313" key="1">
    <source>
        <dbReference type="EMBL" id="MBA4642034.1"/>
    </source>
</evidence>
<reference evidence="1" key="1">
    <citation type="journal article" date="2013" name="J. Plant Res.">
        <title>Effect of fungi and light on seed germination of three Opuntia species from semiarid lands of central Mexico.</title>
        <authorList>
            <person name="Delgado-Sanchez P."/>
            <person name="Jimenez-Bremont J.F."/>
            <person name="Guerrero-Gonzalez Mde L."/>
            <person name="Flores J."/>
        </authorList>
    </citation>
    <scope>NUCLEOTIDE SEQUENCE</scope>
    <source>
        <tissue evidence="1">Cladode</tissue>
    </source>
</reference>
<dbReference type="EMBL" id="GISG01126771">
    <property type="protein sequence ID" value="MBA4642031.1"/>
    <property type="molecule type" value="Transcribed_RNA"/>
</dbReference>
<sequence length="99" mass="11231">MPNPALWFAPAKQHASTFQIHQKKICTGLHNKKIALQAVIPLPINRQTPLSSPTITKHNKRIASRTIIPQQITQQQKSQLLNLLSTWCPRKNHLISIKS</sequence>
<dbReference type="EMBL" id="GISG01126777">
    <property type="protein sequence ID" value="MBA4642035.1"/>
    <property type="molecule type" value="Transcribed_RNA"/>
</dbReference>
<reference evidence="1" key="2">
    <citation type="submission" date="2020-07" db="EMBL/GenBank/DDBJ databases">
        <authorList>
            <person name="Vera ALvarez R."/>
            <person name="Arias-Moreno D.M."/>
            <person name="Jimenez-Jacinto V."/>
            <person name="Jimenez-Bremont J.F."/>
            <person name="Swaminathan K."/>
            <person name="Moose S.P."/>
            <person name="Guerrero-Gonzalez M.L."/>
            <person name="Marino-Ramirez L."/>
            <person name="Landsman D."/>
            <person name="Rodriguez-Kessler M."/>
            <person name="Delgado-Sanchez P."/>
        </authorList>
    </citation>
    <scope>NUCLEOTIDE SEQUENCE</scope>
    <source>
        <tissue evidence="1">Cladode</tissue>
    </source>
</reference>
<organism evidence="1">
    <name type="scientific">Opuntia streptacantha</name>
    <name type="common">Prickly pear cactus</name>
    <name type="synonym">Opuntia cardona</name>
    <dbReference type="NCBI Taxonomy" id="393608"/>
    <lineage>
        <taxon>Eukaryota</taxon>
        <taxon>Viridiplantae</taxon>
        <taxon>Streptophyta</taxon>
        <taxon>Embryophyta</taxon>
        <taxon>Tracheophyta</taxon>
        <taxon>Spermatophyta</taxon>
        <taxon>Magnoliopsida</taxon>
        <taxon>eudicotyledons</taxon>
        <taxon>Gunneridae</taxon>
        <taxon>Pentapetalae</taxon>
        <taxon>Caryophyllales</taxon>
        <taxon>Cactineae</taxon>
        <taxon>Cactaceae</taxon>
        <taxon>Opuntioideae</taxon>
        <taxon>Opuntia</taxon>
    </lineage>
</organism>
<dbReference type="AlphaFoldDB" id="A0A7C8ZFM0"/>
<dbReference type="EMBL" id="GISG01126774">
    <property type="protein sequence ID" value="MBA4642032.1"/>
    <property type="molecule type" value="Transcribed_RNA"/>
</dbReference>
<accession>A0A7C8ZFM0</accession>
<name>A0A7C8ZFM0_OPUST</name>